<dbReference type="STRING" id="407821.A0A087UMY7"/>
<dbReference type="PANTHER" id="PTHR33568:SF3">
    <property type="entry name" value="DNA-DIRECTED DNA POLYMERASE"/>
    <property type="match status" value="1"/>
</dbReference>
<proteinExistence type="predicted"/>
<protein>
    <submittedName>
        <fullName evidence="1">Uncharacterized protein</fullName>
    </submittedName>
</protein>
<keyword evidence="2" id="KW-1185">Reference proteome</keyword>
<dbReference type="PANTHER" id="PTHR33568">
    <property type="entry name" value="DNA POLYMERASE"/>
    <property type="match status" value="1"/>
</dbReference>
<dbReference type="OMA" id="WIIDWIS"/>
<dbReference type="Proteomes" id="UP000054359">
    <property type="component" value="Unassembled WGS sequence"/>
</dbReference>
<dbReference type="GO" id="GO:0071897">
    <property type="term" value="P:DNA biosynthetic process"/>
    <property type="evidence" value="ECO:0007669"/>
    <property type="project" value="UniProtKB-ARBA"/>
</dbReference>
<evidence type="ECO:0000313" key="1">
    <source>
        <dbReference type="EMBL" id="KFM78726.1"/>
    </source>
</evidence>
<dbReference type="EMBL" id="KK120643">
    <property type="protein sequence ID" value="KFM78726.1"/>
    <property type="molecule type" value="Genomic_DNA"/>
</dbReference>
<dbReference type="OrthoDB" id="6425564at2759"/>
<dbReference type="Gene3D" id="3.90.1600.10">
    <property type="entry name" value="Palm domain of DNA polymerase"/>
    <property type="match status" value="1"/>
</dbReference>
<evidence type="ECO:0000313" key="2">
    <source>
        <dbReference type="Proteomes" id="UP000054359"/>
    </source>
</evidence>
<name>A0A087UMY7_STEMI</name>
<dbReference type="AlphaFoldDB" id="A0A087UMY7"/>
<dbReference type="InterPro" id="IPR043502">
    <property type="entry name" value="DNA/RNA_pol_sf"/>
</dbReference>
<reference evidence="1 2" key="1">
    <citation type="submission" date="2013-11" db="EMBL/GenBank/DDBJ databases">
        <title>Genome sequencing of Stegodyphus mimosarum.</title>
        <authorList>
            <person name="Bechsgaard J."/>
        </authorList>
    </citation>
    <scope>NUCLEOTIDE SEQUENCE [LARGE SCALE GENOMIC DNA]</scope>
</reference>
<sequence>MNLNKGQLTYVHTVPDFNKMMADPTKKIKDVFLPTPEVAAIQWESAKEFVPQDASTNIFLATFTTAWARLKLYSEMEKLGRDVLYHDTDSIIYATNGHNDPPLGNFLGEFTDELEGDVIKTFVSGGPKNYAYQTASGKTCCKVRGFSLNFRNSQLLNFEAIKSLVCSLDQKDVISLHNPSKITREPKRRKVINKPET</sequence>
<gene>
    <name evidence="1" type="ORF">X975_06364</name>
</gene>
<accession>A0A087UMY7</accession>
<feature type="non-terminal residue" evidence="1">
    <location>
        <position position="197"/>
    </location>
</feature>
<organism evidence="1 2">
    <name type="scientific">Stegodyphus mimosarum</name>
    <name type="common">African social velvet spider</name>
    <dbReference type="NCBI Taxonomy" id="407821"/>
    <lineage>
        <taxon>Eukaryota</taxon>
        <taxon>Metazoa</taxon>
        <taxon>Ecdysozoa</taxon>
        <taxon>Arthropoda</taxon>
        <taxon>Chelicerata</taxon>
        <taxon>Arachnida</taxon>
        <taxon>Araneae</taxon>
        <taxon>Araneomorphae</taxon>
        <taxon>Entelegynae</taxon>
        <taxon>Eresoidea</taxon>
        <taxon>Eresidae</taxon>
        <taxon>Stegodyphus</taxon>
    </lineage>
</organism>
<dbReference type="SUPFAM" id="SSF56672">
    <property type="entry name" value="DNA/RNA polymerases"/>
    <property type="match status" value="1"/>
</dbReference>
<dbReference type="InterPro" id="IPR023211">
    <property type="entry name" value="DNA_pol_palm_dom_sf"/>
</dbReference>